<feature type="domain" description="PDZ" evidence="5">
    <location>
        <begin position="365"/>
        <end position="463"/>
    </location>
</feature>
<dbReference type="InterPro" id="IPR001478">
    <property type="entry name" value="PDZ"/>
</dbReference>
<evidence type="ECO:0000256" key="1">
    <source>
        <dbReference type="ARBA" id="ARBA00010541"/>
    </source>
</evidence>
<dbReference type="InterPro" id="IPR051201">
    <property type="entry name" value="Chloro_Bact_Ser_Proteases"/>
</dbReference>
<dbReference type="Proteomes" id="UP001165561">
    <property type="component" value="Unassembled WGS sequence"/>
</dbReference>
<keyword evidence="2" id="KW-0645">Protease</keyword>
<evidence type="ECO:0000256" key="3">
    <source>
        <dbReference type="ARBA" id="ARBA00022801"/>
    </source>
</evidence>
<evidence type="ECO:0000259" key="5">
    <source>
        <dbReference type="PROSITE" id="PS50106"/>
    </source>
</evidence>
<dbReference type="CDD" id="cd06779">
    <property type="entry name" value="cpPDZ_Deg_HtrA-like"/>
    <property type="match status" value="1"/>
</dbReference>
<gene>
    <name evidence="6" type="ORF">PU560_14305</name>
</gene>
<evidence type="ECO:0000313" key="7">
    <source>
        <dbReference type="Proteomes" id="UP001165561"/>
    </source>
</evidence>
<evidence type="ECO:0000256" key="4">
    <source>
        <dbReference type="SAM" id="MobiDB-lite"/>
    </source>
</evidence>
<evidence type="ECO:0000256" key="2">
    <source>
        <dbReference type="ARBA" id="ARBA00022670"/>
    </source>
</evidence>
<organism evidence="6 7">
    <name type="scientific">Georgenia halotolerans</name>
    <dbReference type="NCBI Taxonomy" id="3028317"/>
    <lineage>
        <taxon>Bacteria</taxon>
        <taxon>Bacillati</taxon>
        <taxon>Actinomycetota</taxon>
        <taxon>Actinomycetes</taxon>
        <taxon>Micrococcales</taxon>
        <taxon>Bogoriellaceae</taxon>
        <taxon>Georgenia</taxon>
    </lineage>
</organism>
<comment type="caution">
    <text evidence="6">The sequence shown here is derived from an EMBL/GenBank/DDBJ whole genome shotgun (WGS) entry which is preliminary data.</text>
</comment>
<name>A0ABT5U3B0_9MICO</name>
<dbReference type="InterPro" id="IPR009003">
    <property type="entry name" value="Peptidase_S1_PA"/>
</dbReference>
<dbReference type="Gene3D" id="2.30.42.10">
    <property type="match status" value="1"/>
</dbReference>
<dbReference type="EMBL" id="JARACI010001133">
    <property type="protein sequence ID" value="MDD9207626.1"/>
    <property type="molecule type" value="Genomic_DNA"/>
</dbReference>
<dbReference type="SMART" id="SM00228">
    <property type="entry name" value="PDZ"/>
    <property type="match status" value="1"/>
</dbReference>
<feature type="region of interest" description="Disordered" evidence="4">
    <location>
        <begin position="125"/>
        <end position="164"/>
    </location>
</feature>
<dbReference type="InterPro" id="IPR043504">
    <property type="entry name" value="Peptidase_S1_PA_chymotrypsin"/>
</dbReference>
<proteinExistence type="inferred from homology"/>
<dbReference type="Pfam" id="PF13180">
    <property type="entry name" value="PDZ_2"/>
    <property type="match status" value="1"/>
</dbReference>
<dbReference type="InterPro" id="IPR036034">
    <property type="entry name" value="PDZ_sf"/>
</dbReference>
<dbReference type="InterPro" id="IPR001940">
    <property type="entry name" value="Peptidase_S1C"/>
</dbReference>
<reference evidence="6" key="1">
    <citation type="submission" date="2023-02" db="EMBL/GenBank/DDBJ databases">
        <title>Georgenia sp.10Sc9-8, isolated from a soil sample collected from the Taklamakan desert.</title>
        <authorList>
            <person name="Liu S."/>
        </authorList>
    </citation>
    <scope>NUCLEOTIDE SEQUENCE</scope>
    <source>
        <strain evidence="6">10Sc9-8</strain>
    </source>
</reference>
<protein>
    <submittedName>
        <fullName evidence="6">Trypsin-like peptidase domain-containing protein</fullName>
    </submittedName>
</protein>
<comment type="similarity">
    <text evidence="1">Belongs to the peptidase S1C family.</text>
</comment>
<feature type="compositionally biased region" description="Low complexity" evidence="4">
    <location>
        <begin position="68"/>
        <end position="84"/>
    </location>
</feature>
<dbReference type="Pfam" id="PF13365">
    <property type="entry name" value="Trypsin_2"/>
    <property type="match status" value="1"/>
</dbReference>
<feature type="region of interest" description="Disordered" evidence="4">
    <location>
        <begin position="1"/>
        <end position="101"/>
    </location>
</feature>
<dbReference type="PROSITE" id="PS50106">
    <property type="entry name" value="PDZ"/>
    <property type="match status" value="1"/>
</dbReference>
<sequence length="480" mass="48128">MAHKPEARGGNEDPYAYRRPTEPRQGAEAHGEHTAPTPVGWGAPSSWTTPDTYQPREQHRPEPSPQHPAEGAPSPAGPPRAEGIAPPPAGPARRQGRGPGWGAMVGSVAATALLASTLTAGLTGAWDDDATQPDATQQDAAEQQAGGTASAGTADPVVSSTSQNPDWEAVADAVRPTVVAISVATGSGGGVGSGVILDEDGHILTNEHVVAGGEAGQIVVTLADGSLHEATVVGTDIATDLAVIRITDPPERLVPATLGDSEEVAVGHAVVAVGNPLGLSSTVTTGIVSALDRPVTTVRQSDELGQQATQVTTNAIQVDAAINPGNSGGPLFDSTGRVIGITSSIATLSGSGGASGSIGLGFAIPVNLAETVAGQLIEDGTAEHAFLGVAMTDATATADGVVRSGAEVRSVEPGSAAAEAGLQEGDVITFVDGEPVVSATSLTGWIRQHTTGDTVEITAVRDGEVIRTEATLTTRADEVG</sequence>
<feature type="compositionally biased region" description="Low complexity" evidence="4">
    <location>
        <begin position="132"/>
        <end position="154"/>
    </location>
</feature>
<evidence type="ECO:0000313" key="6">
    <source>
        <dbReference type="EMBL" id="MDD9207626.1"/>
    </source>
</evidence>
<feature type="compositionally biased region" description="Basic and acidic residues" evidence="4">
    <location>
        <begin position="1"/>
        <end position="33"/>
    </location>
</feature>
<dbReference type="SUPFAM" id="SSF50156">
    <property type="entry name" value="PDZ domain-like"/>
    <property type="match status" value="1"/>
</dbReference>
<keyword evidence="7" id="KW-1185">Reference proteome</keyword>
<keyword evidence="3" id="KW-0378">Hydrolase</keyword>
<accession>A0ABT5U3B0</accession>
<dbReference type="SUPFAM" id="SSF50494">
    <property type="entry name" value="Trypsin-like serine proteases"/>
    <property type="match status" value="1"/>
</dbReference>
<dbReference type="PANTHER" id="PTHR43343">
    <property type="entry name" value="PEPTIDASE S12"/>
    <property type="match status" value="1"/>
</dbReference>
<dbReference type="PANTHER" id="PTHR43343:SF3">
    <property type="entry name" value="PROTEASE DO-LIKE 8, CHLOROPLASTIC"/>
    <property type="match status" value="1"/>
</dbReference>
<dbReference type="PRINTS" id="PR00834">
    <property type="entry name" value="PROTEASES2C"/>
</dbReference>
<dbReference type="Gene3D" id="2.40.10.10">
    <property type="entry name" value="Trypsin-like serine proteases"/>
    <property type="match status" value="2"/>
</dbReference>